<feature type="region of interest" description="Disordered" evidence="1">
    <location>
        <begin position="1"/>
        <end position="28"/>
    </location>
</feature>
<keyword evidence="3" id="KW-1185">Reference proteome</keyword>
<dbReference type="EMBL" id="CM012454">
    <property type="protein sequence ID" value="RVE60294.1"/>
    <property type="molecule type" value="Genomic_DNA"/>
</dbReference>
<proteinExistence type="predicted"/>
<name>A0A3S2NZ93_ORYJA</name>
<evidence type="ECO:0000256" key="1">
    <source>
        <dbReference type="SAM" id="MobiDB-lite"/>
    </source>
</evidence>
<organism evidence="2 3">
    <name type="scientific">Oryzias javanicus</name>
    <name type="common">Javanese ricefish</name>
    <name type="synonym">Aplocheilus javanicus</name>
    <dbReference type="NCBI Taxonomy" id="123683"/>
    <lineage>
        <taxon>Eukaryota</taxon>
        <taxon>Metazoa</taxon>
        <taxon>Chordata</taxon>
        <taxon>Craniata</taxon>
        <taxon>Vertebrata</taxon>
        <taxon>Euteleostomi</taxon>
        <taxon>Actinopterygii</taxon>
        <taxon>Neopterygii</taxon>
        <taxon>Teleostei</taxon>
        <taxon>Neoteleostei</taxon>
        <taxon>Acanthomorphata</taxon>
        <taxon>Ovalentaria</taxon>
        <taxon>Atherinomorphae</taxon>
        <taxon>Beloniformes</taxon>
        <taxon>Adrianichthyidae</taxon>
        <taxon>Oryziinae</taxon>
        <taxon>Oryzias</taxon>
    </lineage>
</organism>
<reference evidence="2 3" key="2">
    <citation type="submission" date="2019-01" db="EMBL/GenBank/DDBJ databases">
        <title>A chromosome length genome reference of the Java medaka (oryzias javanicus).</title>
        <authorList>
            <person name="Herpin A."/>
            <person name="Takehana Y."/>
            <person name="Naruse K."/>
            <person name="Ansai S."/>
            <person name="Kawaguchi M."/>
        </authorList>
    </citation>
    <scope>NUCLEOTIDE SEQUENCE [LARGE SCALE GENOMIC DNA]</scope>
    <source>
        <strain evidence="2">RS831</strain>
        <tissue evidence="2">Whole body</tissue>
    </source>
</reference>
<evidence type="ECO:0000313" key="3">
    <source>
        <dbReference type="Proteomes" id="UP000283210"/>
    </source>
</evidence>
<feature type="compositionally biased region" description="Polar residues" evidence="1">
    <location>
        <begin position="1"/>
        <end position="21"/>
    </location>
</feature>
<dbReference type="AlphaFoldDB" id="A0A3S2NZ93"/>
<reference evidence="2 3" key="1">
    <citation type="submission" date="2018-11" db="EMBL/GenBank/DDBJ databases">
        <authorList>
            <person name="Lopez-Roques C."/>
            <person name="Donnadieu C."/>
            <person name="Bouchez O."/>
            <person name="Klopp C."/>
            <person name="Cabau C."/>
            <person name="Zahm M."/>
        </authorList>
    </citation>
    <scope>NUCLEOTIDE SEQUENCE [LARGE SCALE GENOMIC DNA]</scope>
    <source>
        <strain evidence="2">RS831</strain>
        <tissue evidence="2">Whole body</tissue>
    </source>
</reference>
<sequence length="76" mass="8762">MQRGSGTQNTSSCSISTQTRGRGQVRIPDPSFQLRFPVCRLTSAEFFELQSSVPEALLRLFARARALDYNRFWFSW</sequence>
<gene>
    <name evidence="2" type="ORF">OJAV_G00179650</name>
</gene>
<evidence type="ECO:0000313" key="2">
    <source>
        <dbReference type="EMBL" id="RVE60294.1"/>
    </source>
</evidence>
<accession>A0A3S2NZ93</accession>
<protein>
    <submittedName>
        <fullName evidence="2">Uncharacterized protein</fullName>
    </submittedName>
</protein>
<dbReference type="Proteomes" id="UP000283210">
    <property type="component" value="Chromosome 18"/>
</dbReference>